<dbReference type="GO" id="GO:0005975">
    <property type="term" value="P:carbohydrate metabolic process"/>
    <property type="evidence" value="ECO:0007669"/>
    <property type="project" value="TreeGrafter"/>
</dbReference>
<dbReference type="InterPro" id="IPR013783">
    <property type="entry name" value="Ig-like_fold"/>
</dbReference>
<dbReference type="EMBL" id="LRRQ01000190">
    <property type="protein sequence ID" value="OAM86944.1"/>
    <property type="molecule type" value="Genomic_DNA"/>
</dbReference>
<name>A0A178IAA0_9BACT</name>
<dbReference type="Gene3D" id="2.120.10.10">
    <property type="match status" value="1"/>
</dbReference>
<dbReference type="InterPro" id="IPR039329">
    <property type="entry name" value="SIAE"/>
</dbReference>
<organism evidence="3 4">
    <name type="scientific">Termitidicoccus mucosus</name>
    <dbReference type="NCBI Taxonomy" id="1184151"/>
    <lineage>
        <taxon>Bacteria</taxon>
        <taxon>Pseudomonadati</taxon>
        <taxon>Verrucomicrobiota</taxon>
        <taxon>Opitutia</taxon>
        <taxon>Opitutales</taxon>
        <taxon>Opitutaceae</taxon>
        <taxon>Termitidicoccus</taxon>
    </lineage>
</organism>
<reference evidence="3 4" key="1">
    <citation type="submission" date="2016-01" db="EMBL/GenBank/DDBJ databases">
        <title>High potential of lignocellulose degradation of a new Verrucomicrobia species.</title>
        <authorList>
            <person name="Wang Y."/>
            <person name="Shi Y."/>
            <person name="Qiu Z."/>
            <person name="Liu S."/>
            <person name="Yang H."/>
        </authorList>
    </citation>
    <scope>NUCLEOTIDE SEQUENCE [LARGE SCALE GENOMIC DNA]</scope>
    <source>
        <strain evidence="3 4">TSB47</strain>
    </source>
</reference>
<dbReference type="PANTHER" id="PTHR22901:SF0">
    <property type="entry name" value="SIALATE O-ACETYLESTERASE"/>
    <property type="match status" value="1"/>
</dbReference>
<dbReference type="PANTHER" id="PTHR22901">
    <property type="entry name" value="SIALATE O-ACETYLESTERASE"/>
    <property type="match status" value="1"/>
</dbReference>
<dbReference type="SUPFAM" id="SSF50939">
    <property type="entry name" value="Sialidases"/>
    <property type="match status" value="1"/>
</dbReference>
<sequence length="902" mass="97567">MNKIISFMFPYYHAVLLLASAFAGMFSVVPARGGEPAGAPAFWGQDLFIGGRGAYHTYRIPAMVVTTKGSILAFCEGRRNSSSDNGAIDILLRRSTDGGRTWGPILRVHGIDEGRITIGNPVPIADRQTGDVHLLLCEDGKKLFYMKSTDDGLSFTAPREITDVVDAQCKRIGFKWVHMLTGPGHGLQMRSGRLVVPLKPAGPPQDGVKRRTGVIYSDDHGQTWKPGGIVPHTIGELSESTVIERSDGKLMINMRWHDGYFRATSLSSDGGLTWSEPKIEESLPDPVNQGSLLACSEVFGQEDRRVVFSNLDQGKITPEKGRTVFSSRARLTVRLSHDDGDTWDESCLITPGFSGYSDLAMTRDGKVLLLYENGKEIYSEKLTLVCFDLAFLKEKGMTAPAASIRAGLEFAPLFRDHAVLQHGRPVPVWGRAAAGENVTVSFAGQKVSATADASGRWKATLAALAPSKQGVELAVSGKTETLVANDVVVGEVWLAAGQSNMEMPVRDAQNAADVIATASFSEIREIRIERRSKETAEEVAGGKWTSANPKTVGEFSALGYFFARDLYKQLDVPVGIINCSWSYAPVEAWLGAESSDPRLGPAFAALHKRWEATLRDYPAALEKFTADMNAWKDAQTKANVDGKPFDKPRPRRPSGPGQNTALGGIYNGMIHPLAPYALAGVILATGETDAMSGNPDEYAQYFASLIKGWRRAFAQDDLPFYWLQLSTYGETKSRHTERWAYFREAQSRALLLPATGQAVTIDIGDPEAPRPKNKQAAANRLARLALKNAYKQSVQDAGPVPRGAQPVANGFRIDFANCPGGLVSAAPKPGGFELAGSDGKYKPASAEVDGSSVVVTSPSVKAPAFVRYGWRLAGAASLRNQDGLPAPPFRTDAIPFGEKGAE</sequence>
<dbReference type="InterPro" id="IPR036514">
    <property type="entry name" value="SGNH_hydro_sf"/>
</dbReference>
<evidence type="ECO:0000259" key="2">
    <source>
        <dbReference type="Pfam" id="PF13088"/>
    </source>
</evidence>
<dbReference type="Pfam" id="PF13088">
    <property type="entry name" value="BNR_2"/>
    <property type="match status" value="1"/>
</dbReference>
<feature type="region of interest" description="Disordered" evidence="1">
    <location>
        <begin position="883"/>
        <end position="902"/>
    </location>
</feature>
<comment type="caution">
    <text evidence="3">The sequence shown here is derived from an EMBL/GenBank/DDBJ whole genome shotgun (WGS) entry which is preliminary data.</text>
</comment>
<dbReference type="SUPFAM" id="SSF52266">
    <property type="entry name" value="SGNH hydrolase"/>
    <property type="match status" value="1"/>
</dbReference>
<dbReference type="CDD" id="cd15482">
    <property type="entry name" value="Sialidase_non-viral"/>
    <property type="match status" value="1"/>
</dbReference>
<dbReference type="Gene3D" id="2.60.40.10">
    <property type="entry name" value="Immunoglobulins"/>
    <property type="match status" value="1"/>
</dbReference>
<dbReference type="OrthoDB" id="189008at2"/>
<dbReference type="GO" id="GO:0001681">
    <property type="term" value="F:sialate O-acetylesterase activity"/>
    <property type="evidence" value="ECO:0007669"/>
    <property type="project" value="InterPro"/>
</dbReference>
<keyword evidence="4" id="KW-1185">Reference proteome</keyword>
<feature type="domain" description="Sialidase" evidence="2">
    <location>
        <begin position="70"/>
        <end position="367"/>
    </location>
</feature>
<dbReference type="Gene3D" id="3.40.50.1110">
    <property type="entry name" value="SGNH hydrolase"/>
    <property type="match status" value="1"/>
</dbReference>
<dbReference type="Proteomes" id="UP000078486">
    <property type="component" value="Unassembled WGS sequence"/>
</dbReference>
<evidence type="ECO:0000313" key="4">
    <source>
        <dbReference type="Proteomes" id="UP000078486"/>
    </source>
</evidence>
<proteinExistence type="predicted"/>
<feature type="region of interest" description="Disordered" evidence="1">
    <location>
        <begin position="637"/>
        <end position="658"/>
    </location>
</feature>
<dbReference type="InterPro" id="IPR011040">
    <property type="entry name" value="Sialidase"/>
</dbReference>
<accession>A0A178IAA0</accession>
<gene>
    <name evidence="3" type="ORF">AW736_25560</name>
</gene>
<dbReference type="InterPro" id="IPR036278">
    <property type="entry name" value="Sialidase_sf"/>
</dbReference>
<evidence type="ECO:0000256" key="1">
    <source>
        <dbReference type="SAM" id="MobiDB-lite"/>
    </source>
</evidence>
<dbReference type="AlphaFoldDB" id="A0A178IAA0"/>
<dbReference type="STRING" id="1184151.AW736_25560"/>
<evidence type="ECO:0000313" key="3">
    <source>
        <dbReference type="EMBL" id="OAM86944.1"/>
    </source>
</evidence>
<protein>
    <recommendedName>
        <fullName evidence="2">Sialidase domain-containing protein</fullName>
    </recommendedName>
</protein>